<feature type="transmembrane region" description="Helical" evidence="1">
    <location>
        <begin position="85"/>
        <end position="103"/>
    </location>
</feature>
<keyword evidence="3" id="KW-1185">Reference proteome</keyword>
<accession>A0A369ANS9</accession>
<evidence type="ECO:0000313" key="2">
    <source>
        <dbReference type="EMBL" id="RCX09988.1"/>
    </source>
</evidence>
<gene>
    <name evidence="2" type="ORF">DFR58_13132</name>
</gene>
<sequence length="244" mass="26606">MIKIMFDGFGDIMMEVLIALAPITLLFFVFQIFVLKLPKNRVIKILKGILMTFLGMSLFLQGVHVSYLPLGEKLGMAMGSMANNWIMIPIGLLLGFAATYAEPAVRVMNNEVENVSGGYINKKIMLYTTCIGVAISVALSMIKVIMGVSLWYFIVPGYILAFVLSRYVSPTFVAIAFDSGGVATGPMTVTLLLSMTVGVAKVLENRDPLLDGFGMVSLVALTPILSVLILGFLYARKEKVNESE</sequence>
<evidence type="ECO:0000313" key="3">
    <source>
        <dbReference type="Proteomes" id="UP000253034"/>
    </source>
</evidence>
<dbReference type="EMBL" id="QPJT01000031">
    <property type="protein sequence ID" value="RCX09988.1"/>
    <property type="molecule type" value="Genomic_DNA"/>
</dbReference>
<dbReference type="RefSeq" id="WP_114299651.1">
    <property type="nucleotide sequence ID" value="NZ_QPJT01000031.1"/>
</dbReference>
<dbReference type="Pfam" id="PF07556">
    <property type="entry name" value="DUF1538"/>
    <property type="match status" value="1"/>
</dbReference>
<evidence type="ECO:0000256" key="1">
    <source>
        <dbReference type="SAM" id="Phobius"/>
    </source>
</evidence>
<dbReference type="Proteomes" id="UP000253034">
    <property type="component" value="Unassembled WGS sequence"/>
</dbReference>
<feature type="transmembrane region" description="Helical" evidence="1">
    <location>
        <begin position="180"/>
        <end position="200"/>
    </location>
</feature>
<dbReference type="InterPro" id="IPR011435">
    <property type="entry name" value="UmpAB"/>
</dbReference>
<keyword evidence="1" id="KW-0472">Membrane</keyword>
<keyword evidence="1" id="KW-1133">Transmembrane helix</keyword>
<keyword evidence="1" id="KW-0812">Transmembrane</keyword>
<comment type="caution">
    <text evidence="2">The sequence shown here is derived from an EMBL/GenBank/DDBJ whole genome shotgun (WGS) entry which is preliminary data.</text>
</comment>
<dbReference type="OrthoDB" id="9805989at2"/>
<dbReference type="AlphaFoldDB" id="A0A369ANS9"/>
<name>A0A369ANS9_9FIRM</name>
<feature type="transmembrane region" description="Helical" evidence="1">
    <location>
        <begin position="45"/>
        <end position="65"/>
    </location>
</feature>
<feature type="transmembrane region" description="Helical" evidence="1">
    <location>
        <begin position="124"/>
        <end position="144"/>
    </location>
</feature>
<feature type="transmembrane region" description="Helical" evidence="1">
    <location>
        <begin position="12"/>
        <end position="33"/>
    </location>
</feature>
<feature type="transmembrane region" description="Helical" evidence="1">
    <location>
        <begin position="212"/>
        <end position="235"/>
    </location>
</feature>
<proteinExistence type="predicted"/>
<organism evidence="2 3">
    <name type="scientific">Anaerobacterium chartisolvens</name>
    <dbReference type="NCBI Taxonomy" id="1297424"/>
    <lineage>
        <taxon>Bacteria</taxon>
        <taxon>Bacillati</taxon>
        <taxon>Bacillota</taxon>
        <taxon>Clostridia</taxon>
        <taxon>Eubacteriales</taxon>
        <taxon>Oscillospiraceae</taxon>
        <taxon>Anaerobacterium</taxon>
    </lineage>
</organism>
<reference evidence="2 3" key="1">
    <citation type="submission" date="2018-07" db="EMBL/GenBank/DDBJ databases">
        <title>Genomic Encyclopedia of Type Strains, Phase IV (KMG-IV): sequencing the most valuable type-strain genomes for metagenomic binning, comparative biology and taxonomic classification.</title>
        <authorList>
            <person name="Goeker M."/>
        </authorList>
    </citation>
    <scope>NUCLEOTIDE SEQUENCE [LARGE SCALE GENOMIC DNA]</scope>
    <source>
        <strain evidence="2 3">DSM 27016</strain>
    </source>
</reference>
<protein>
    <submittedName>
        <fullName evidence="2">Uncharacterized protein DUF1538</fullName>
    </submittedName>
</protein>
<feature type="transmembrane region" description="Helical" evidence="1">
    <location>
        <begin position="150"/>
        <end position="168"/>
    </location>
</feature>